<proteinExistence type="predicted"/>
<feature type="non-terminal residue" evidence="3">
    <location>
        <position position="666"/>
    </location>
</feature>
<dbReference type="EMBL" id="KN839850">
    <property type="protein sequence ID" value="KIJ63503.1"/>
    <property type="molecule type" value="Genomic_DNA"/>
</dbReference>
<reference evidence="3 4" key="1">
    <citation type="submission" date="2014-04" db="EMBL/GenBank/DDBJ databases">
        <title>Evolutionary Origins and Diversification of the Mycorrhizal Mutualists.</title>
        <authorList>
            <consortium name="DOE Joint Genome Institute"/>
            <consortium name="Mycorrhizal Genomics Consortium"/>
            <person name="Kohler A."/>
            <person name="Kuo A."/>
            <person name="Nagy L.G."/>
            <person name="Floudas D."/>
            <person name="Copeland A."/>
            <person name="Barry K.W."/>
            <person name="Cichocki N."/>
            <person name="Veneault-Fourrey C."/>
            <person name="LaButti K."/>
            <person name="Lindquist E.A."/>
            <person name="Lipzen A."/>
            <person name="Lundell T."/>
            <person name="Morin E."/>
            <person name="Murat C."/>
            <person name="Riley R."/>
            <person name="Ohm R."/>
            <person name="Sun H."/>
            <person name="Tunlid A."/>
            <person name="Henrissat B."/>
            <person name="Grigoriev I.V."/>
            <person name="Hibbett D.S."/>
            <person name="Martin F."/>
        </authorList>
    </citation>
    <scope>NUCLEOTIDE SEQUENCE [LARGE SCALE GENOMIC DNA]</scope>
    <source>
        <strain evidence="3 4">MD-312</strain>
    </source>
</reference>
<dbReference type="GO" id="GO:0004674">
    <property type="term" value="F:protein serine/threonine kinase activity"/>
    <property type="evidence" value="ECO:0007669"/>
    <property type="project" value="TreeGrafter"/>
</dbReference>
<dbReference type="InterPro" id="IPR008266">
    <property type="entry name" value="Tyr_kinase_AS"/>
</dbReference>
<evidence type="ECO:0000259" key="2">
    <source>
        <dbReference type="PROSITE" id="PS50011"/>
    </source>
</evidence>
<dbReference type="PROSITE" id="PS00109">
    <property type="entry name" value="PROTEIN_KINASE_TYR"/>
    <property type="match status" value="1"/>
</dbReference>
<name>A0A0C9W802_9AGAM</name>
<dbReference type="HOGENOM" id="CLU_412571_0_0_1"/>
<gene>
    <name evidence="3" type="ORF">HYDPIDRAFT_112924</name>
</gene>
<dbReference type="InterPro" id="IPR051681">
    <property type="entry name" value="Ser/Thr_Kinases-Pseudokinases"/>
</dbReference>
<organism evidence="3 4">
    <name type="scientific">Hydnomerulius pinastri MD-312</name>
    <dbReference type="NCBI Taxonomy" id="994086"/>
    <lineage>
        <taxon>Eukaryota</taxon>
        <taxon>Fungi</taxon>
        <taxon>Dikarya</taxon>
        <taxon>Basidiomycota</taxon>
        <taxon>Agaricomycotina</taxon>
        <taxon>Agaricomycetes</taxon>
        <taxon>Agaricomycetidae</taxon>
        <taxon>Boletales</taxon>
        <taxon>Boletales incertae sedis</taxon>
        <taxon>Leucogyrophana</taxon>
    </lineage>
</organism>
<accession>A0A0C9W802</accession>
<dbReference type="SUPFAM" id="SSF56112">
    <property type="entry name" value="Protein kinase-like (PK-like)"/>
    <property type="match status" value="1"/>
</dbReference>
<feature type="domain" description="Protein kinase" evidence="2">
    <location>
        <begin position="23"/>
        <end position="299"/>
    </location>
</feature>
<dbReference type="AlphaFoldDB" id="A0A0C9W802"/>
<dbReference type="PANTHER" id="PTHR44329">
    <property type="entry name" value="SERINE/THREONINE-PROTEIN KINASE TNNI3K-RELATED"/>
    <property type="match status" value="1"/>
</dbReference>
<evidence type="ECO:0000313" key="3">
    <source>
        <dbReference type="EMBL" id="KIJ63503.1"/>
    </source>
</evidence>
<dbReference type="InterPro" id="IPR001245">
    <property type="entry name" value="Ser-Thr/Tyr_kinase_cat_dom"/>
</dbReference>
<evidence type="ECO:0000313" key="4">
    <source>
        <dbReference type="Proteomes" id="UP000053820"/>
    </source>
</evidence>
<keyword evidence="4" id="KW-1185">Reference proteome</keyword>
<dbReference type="InterPro" id="IPR000719">
    <property type="entry name" value="Prot_kinase_dom"/>
</dbReference>
<feature type="region of interest" description="Disordered" evidence="1">
    <location>
        <begin position="545"/>
        <end position="577"/>
    </location>
</feature>
<sequence length="666" mass="73676">MATSELILSGSHAPPDLTGEIVKLDDHYCDGGSFGDVWKCSHTDSSGSRDVAMKVLRPNIEYKKSVKLLRRELGIWRRLDHKNIVPFLGTASGFGRHISLVSLWMPHGTLQTFISEHDPMLGPAHRFQLLGDIASGLQYLHSFPIIHGDLTSKNVLIDGSYNARLTDFGLASVIASGEIPEVLAYLQISTQRPGAGRYAAPELFSDSENLDGKMHFTTRSDIYSFGNIMLQVLSGKEPWSEIQRDVNIILHLAQGRQPRRPSFRPIDEEYWEVIQHCWQLRVQDRPCAGELIPVLESFLAFHMQRFPASDSTESSPPDPTFVATSPPIPSLPIPSPDVDILAPATIEKFPGPRQESAASMHIDGSPHSIMSIHESPSAFMSIYESPSAFMSIYESPGSSAMSIYASPVHPGMDMTGSTFTLVTGRNSCCFAKLTLSRSSCDDIQEGIELYQSSSPTPYCVDSLCQSSPTFETRVENLQLSPQVDYASLSDALGLAFIPTLPPAQESGTSVFPRSFEELLGWLEPQKPDIMHNLPASVPPGALSEYPPHQQGRAISQSPRAVRPVPQNFSSPVQNTASHSNIPLTRRHSFETAIHSCEWRRDDGSICLDSISFMTCPEHLAIHGIKNMASNLPIICGWCGNTVKRYNIIRHVRERHLLARRFPLRSL</sequence>
<dbReference type="PANTHER" id="PTHR44329:SF214">
    <property type="entry name" value="PROTEIN KINASE DOMAIN-CONTAINING PROTEIN"/>
    <property type="match status" value="1"/>
</dbReference>
<dbReference type="PROSITE" id="PS50011">
    <property type="entry name" value="PROTEIN_KINASE_DOM"/>
    <property type="match status" value="1"/>
</dbReference>
<dbReference type="Proteomes" id="UP000053820">
    <property type="component" value="Unassembled WGS sequence"/>
</dbReference>
<dbReference type="Gene3D" id="1.10.510.10">
    <property type="entry name" value="Transferase(Phosphotransferase) domain 1"/>
    <property type="match status" value="1"/>
</dbReference>
<dbReference type="InterPro" id="IPR011009">
    <property type="entry name" value="Kinase-like_dom_sf"/>
</dbReference>
<evidence type="ECO:0000256" key="1">
    <source>
        <dbReference type="SAM" id="MobiDB-lite"/>
    </source>
</evidence>
<dbReference type="Pfam" id="PF07714">
    <property type="entry name" value="PK_Tyr_Ser-Thr"/>
    <property type="match status" value="1"/>
</dbReference>
<dbReference type="OrthoDB" id="2656691at2759"/>
<protein>
    <submittedName>
        <fullName evidence="3">Unplaced genomic scaffold scaffold_16, whole genome shotgun sequence</fullName>
    </submittedName>
</protein>
<feature type="compositionally biased region" description="Polar residues" evidence="1">
    <location>
        <begin position="566"/>
        <end position="577"/>
    </location>
</feature>
<dbReference type="GO" id="GO:0005524">
    <property type="term" value="F:ATP binding"/>
    <property type="evidence" value="ECO:0007669"/>
    <property type="project" value="InterPro"/>
</dbReference>